<proteinExistence type="predicted"/>
<feature type="compositionally biased region" description="Low complexity" evidence="1">
    <location>
        <begin position="31"/>
        <end position="54"/>
    </location>
</feature>
<sequence>MIVGAGTALGAATVPAADTDGSERTAHRRATAAPAVGRAPATATAATGGTRSGRPNILVVVTDDQPKETEWATPETVDRLGRHRVTFERAHANTPSSSTRVRNRSAASASQIWPGG</sequence>
<comment type="caution">
    <text evidence="2">The sequence shown here is derived from an EMBL/GenBank/DDBJ whole genome shotgun (WGS) entry which is preliminary data.</text>
</comment>
<protein>
    <submittedName>
        <fullName evidence="2">Uncharacterized protein</fullName>
    </submittedName>
</protein>
<feature type="region of interest" description="Disordered" evidence="1">
    <location>
        <begin position="87"/>
        <end position="116"/>
    </location>
</feature>
<keyword evidence="3" id="KW-1185">Reference proteome</keyword>
<gene>
    <name evidence="2" type="ORF">SO3561_02792</name>
</gene>
<evidence type="ECO:0000256" key="1">
    <source>
        <dbReference type="SAM" id="MobiDB-lite"/>
    </source>
</evidence>
<name>A0A250VAV2_STROL</name>
<feature type="compositionally biased region" description="Polar residues" evidence="1">
    <location>
        <begin position="93"/>
        <end position="116"/>
    </location>
</feature>
<evidence type="ECO:0000313" key="2">
    <source>
        <dbReference type="EMBL" id="GAX51291.1"/>
    </source>
</evidence>
<dbReference type="Proteomes" id="UP000217446">
    <property type="component" value="Unassembled WGS sequence"/>
</dbReference>
<evidence type="ECO:0000313" key="3">
    <source>
        <dbReference type="Proteomes" id="UP000217446"/>
    </source>
</evidence>
<dbReference type="STRING" id="1963.AQJ27_16935"/>
<dbReference type="EMBL" id="BDQI01000004">
    <property type="protein sequence ID" value="GAX51291.1"/>
    <property type="molecule type" value="Genomic_DNA"/>
</dbReference>
<organism evidence="2 3">
    <name type="scientific">Streptomyces olivochromogenes</name>
    <dbReference type="NCBI Taxonomy" id="1963"/>
    <lineage>
        <taxon>Bacteria</taxon>
        <taxon>Bacillati</taxon>
        <taxon>Actinomycetota</taxon>
        <taxon>Actinomycetes</taxon>
        <taxon>Kitasatosporales</taxon>
        <taxon>Streptomycetaceae</taxon>
        <taxon>Streptomyces</taxon>
    </lineage>
</organism>
<accession>A0A250VAV2</accession>
<feature type="region of interest" description="Disordered" evidence="1">
    <location>
        <begin position="1"/>
        <end position="54"/>
    </location>
</feature>
<dbReference type="AlphaFoldDB" id="A0A250VAV2"/>
<feature type="compositionally biased region" description="Low complexity" evidence="1">
    <location>
        <begin position="1"/>
        <end position="19"/>
    </location>
</feature>
<reference evidence="3" key="1">
    <citation type="submission" date="2017-05" db="EMBL/GenBank/DDBJ databases">
        <title>Streptomyces olivochromogenes NBRC 3561 whole genome shotgun sequence.</title>
        <authorList>
            <person name="Dohra H."/>
            <person name="Kodani S."/>
        </authorList>
    </citation>
    <scope>NUCLEOTIDE SEQUENCE [LARGE SCALE GENOMIC DNA]</scope>
    <source>
        <strain evidence="3">NBRC 3561</strain>
    </source>
</reference>